<proteinExistence type="predicted"/>
<evidence type="ECO:0000313" key="2">
    <source>
        <dbReference type="Proteomes" id="UP001190700"/>
    </source>
</evidence>
<accession>A0AAE0BP57</accession>
<reference evidence="1 2" key="1">
    <citation type="journal article" date="2015" name="Genome Biol. Evol.">
        <title>Comparative Genomics of a Bacterivorous Green Alga Reveals Evolutionary Causalities and Consequences of Phago-Mixotrophic Mode of Nutrition.</title>
        <authorList>
            <person name="Burns J.A."/>
            <person name="Paasch A."/>
            <person name="Narechania A."/>
            <person name="Kim E."/>
        </authorList>
    </citation>
    <scope>NUCLEOTIDE SEQUENCE [LARGE SCALE GENOMIC DNA]</scope>
    <source>
        <strain evidence="1 2">PLY_AMNH</strain>
    </source>
</reference>
<dbReference type="Proteomes" id="UP001190700">
    <property type="component" value="Unassembled WGS sequence"/>
</dbReference>
<sequence length="143" mass="16555">MEFVSALLMRVIEDAVEDIEDRETRDMVAEGLELIAKSAMDRSRKTADEEEESSGIMCDTEVKYEYITFWNSSTLVRYVKERALDRSNRISLFKRDHLCIFDSMQDEKDSVEIDSFTCLHALLYYENFYGDDGEESSARTATA</sequence>
<name>A0AAE0BP57_9CHLO</name>
<evidence type="ECO:0000313" key="1">
    <source>
        <dbReference type="EMBL" id="KAK3240221.1"/>
    </source>
</evidence>
<comment type="caution">
    <text evidence="1">The sequence shown here is derived from an EMBL/GenBank/DDBJ whole genome shotgun (WGS) entry which is preliminary data.</text>
</comment>
<dbReference type="AlphaFoldDB" id="A0AAE0BP57"/>
<organism evidence="1 2">
    <name type="scientific">Cymbomonas tetramitiformis</name>
    <dbReference type="NCBI Taxonomy" id="36881"/>
    <lineage>
        <taxon>Eukaryota</taxon>
        <taxon>Viridiplantae</taxon>
        <taxon>Chlorophyta</taxon>
        <taxon>Pyramimonadophyceae</taxon>
        <taxon>Pyramimonadales</taxon>
        <taxon>Pyramimonadaceae</taxon>
        <taxon>Cymbomonas</taxon>
    </lineage>
</organism>
<keyword evidence="2" id="KW-1185">Reference proteome</keyword>
<protein>
    <submittedName>
        <fullName evidence="1">Uncharacterized protein</fullName>
    </submittedName>
</protein>
<dbReference type="EMBL" id="LGRX02033708">
    <property type="protein sequence ID" value="KAK3240221.1"/>
    <property type="molecule type" value="Genomic_DNA"/>
</dbReference>
<gene>
    <name evidence="1" type="ORF">CYMTET_49925</name>
</gene>